<evidence type="ECO:0000259" key="3">
    <source>
        <dbReference type="PROSITE" id="PS51194"/>
    </source>
</evidence>
<sequence>MSSGFAVGHLVEFTGAPGIGRVGAIDGEILRVDFFESVAEEVVHSQRVPAKSCWRAKLEAETRVYWREPSTGDWLAGRVTGEHLPEYFIQVPNKKWNERANECDLRVRWDRPVHDPLQVLTGGGSESGFFRDARLPFLRDLVTERAACANMAALLSSAAEVFPHQIRAAMTVLTDPVQRYLIADEVGLGKTIEAGFVIRQTLLDDPQARITVVAPEPLRRQWDKELRNKFFVDDFPSARIVITSHETPEKWSAYHDSALVVVDEAHALVQNADEGLSPYRELTALAHSAPKLLLLSATPVTSHYTTHLGLLHLLDRDLYSWDDREAFEHRYALRAELADSVYALDATFTFLLRSTLDDIRRILPGDPRFEQLAGRIVECLTEDDDLRDEVEPDELSLRVEELRGHISETYRLHRRVIRHRRDQVERPEDDSEEGEPYAVRGRKLSDVITLPSTFDAVETALTEWRIGVWGSLLDAGLEDQTTAYARILGVLMSRTGGPFDDFVDALRWRVRGDGEAAQRAGLSAQEQAMLAAPTLIPAEVEALDELERHLDEAEGNQPLKATVNALVSTLNRGGRIVVFCGAGVLAHQLADHLRRLSRTACVVEHTAQAGAAASEDAITKWRTAPGTSVLVADHTAEDGLNLQAASAVVHMRLPWNPNQLEQRIGRVDRYPSGESVSQHDEASQYVVSASAEDETLGTAWLNLLRDGYDVFSRSVSTLQDAIAEGRDAVWSDALRDGPSGLASAQERVQDQLREARQQIEKMDMLEAIYLDVDGRDSMVKNLRGLELEWKEIQRGVFRYTSAGSGGINIRHYERTAGKTVFDLVGSRPQVPPRLYVAQTAALDPAMAQGTFNRSRALRDPGTRLFRIGNPFIDALAALSDIDERGQATAYQRVDPSHMGDPEPYFGFDFLVEADVSVAAEAMANREEVKRALQRQADLLLPPFTRRVWVRAGSSEALTLASALEWLNESYDKRECQNLSGQRIRVLIDVFGGWSEFRHAAETAEKVARDELFRVTDLKALCAEAQERGRRRLAVTRAQAEARRAAGRLLREDESQLADVKTAGLLIDGLMQPSVRLMAATCVLRAGRKGTQASA</sequence>
<proteinExistence type="predicted"/>
<evidence type="ECO:0000313" key="4">
    <source>
        <dbReference type="EMBL" id="GAA0957240.1"/>
    </source>
</evidence>
<evidence type="ECO:0000256" key="1">
    <source>
        <dbReference type="ARBA" id="ARBA00022801"/>
    </source>
</evidence>
<dbReference type="Proteomes" id="UP001500418">
    <property type="component" value="Unassembled WGS sequence"/>
</dbReference>
<name>A0ABN1RHC5_9ACTN</name>
<dbReference type="CDD" id="cd18793">
    <property type="entry name" value="SF2_C_SNF"/>
    <property type="match status" value="1"/>
</dbReference>
<protein>
    <recommendedName>
        <fullName evidence="6">Restriction endonuclease subunit R</fullName>
    </recommendedName>
</protein>
<comment type="caution">
    <text evidence="4">The sequence shown here is derived from an EMBL/GenBank/DDBJ whole genome shotgun (WGS) entry which is preliminary data.</text>
</comment>
<accession>A0ABN1RHC5</accession>
<dbReference type="InterPro" id="IPR014001">
    <property type="entry name" value="Helicase_ATP-bd"/>
</dbReference>
<dbReference type="EMBL" id="BAAAID010000102">
    <property type="protein sequence ID" value="GAA0957240.1"/>
    <property type="molecule type" value="Genomic_DNA"/>
</dbReference>
<feature type="domain" description="Helicase C-terminal" evidence="3">
    <location>
        <begin position="562"/>
        <end position="726"/>
    </location>
</feature>
<evidence type="ECO:0008006" key="6">
    <source>
        <dbReference type="Google" id="ProtNLM"/>
    </source>
</evidence>
<organism evidence="4 5">
    <name type="scientific">Streptomyces rhizosphaericus</name>
    <dbReference type="NCBI Taxonomy" id="114699"/>
    <lineage>
        <taxon>Bacteria</taxon>
        <taxon>Bacillati</taxon>
        <taxon>Actinomycetota</taxon>
        <taxon>Actinomycetes</taxon>
        <taxon>Kitasatosporales</taxon>
        <taxon>Streptomycetaceae</taxon>
        <taxon>Streptomyces</taxon>
        <taxon>Streptomyces violaceusniger group</taxon>
    </lineage>
</organism>
<dbReference type="Pfam" id="PF00176">
    <property type="entry name" value="SNF2-rel_dom"/>
    <property type="match status" value="1"/>
</dbReference>
<reference evidence="4 5" key="1">
    <citation type="journal article" date="2019" name="Int. J. Syst. Evol. Microbiol.">
        <title>The Global Catalogue of Microorganisms (GCM) 10K type strain sequencing project: providing services to taxonomists for standard genome sequencing and annotation.</title>
        <authorList>
            <consortium name="The Broad Institute Genomics Platform"/>
            <consortium name="The Broad Institute Genome Sequencing Center for Infectious Disease"/>
            <person name="Wu L."/>
            <person name="Ma J."/>
        </authorList>
    </citation>
    <scope>NUCLEOTIDE SEQUENCE [LARGE SCALE GENOMIC DNA]</scope>
    <source>
        <strain evidence="4 5">JCM 11444</strain>
    </source>
</reference>
<dbReference type="SMART" id="SM00490">
    <property type="entry name" value="HELICc"/>
    <property type="match status" value="1"/>
</dbReference>
<keyword evidence="5" id="KW-1185">Reference proteome</keyword>
<dbReference type="InterPro" id="IPR000330">
    <property type="entry name" value="SNF2_N"/>
</dbReference>
<dbReference type="InterPro" id="IPR049730">
    <property type="entry name" value="SNF2/RAD54-like_C"/>
</dbReference>
<dbReference type="NCBIfam" id="NF041062">
    <property type="entry name" value="DpdE"/>
    <property type="match status" value="1"/>
</dbReference>
<keyword evidence="1" id="KW-0378">Hydrolase</keyword>
<dbReference type="PANTHER" id="PTHR45766">
    <property type="entry name" value="DNA ANNEALING HELICASE AND ENDONUCLEASE ZRANB3 FAMILY MEMBER"/>
    <property type="match status" value="1"/>
</dbReference>
<dbReference type="Pfam" id="PF00271">
    <property type="entry name" value="Helicase_C"/>
    <property type="match status" value="1"/>
</dbReference>
<dbReference type="InterPro" id="IPR001650">
    <property type="entry name" value="Helicase_C-like"/>
</dbReference>
<dbReference type="PANTHER" id="PTHR45766:SF6">
    <property type="entry name" value="SWI_SNF-RELATED MATRIX-ASSOCIATED ACTIN-DEPENDENT REGULATOR OF CHROMATIN SUBFAMILY A-LIKE PROTEIN 1"/>
    <property type="match status" value="1"/>
</dbReference>
<dbReference type="PROSITE" id="PS51194">
    <property type="entry name" value="HELICASE_CTER"/>
    <property type="match status" value="1"/>
</dbReference>
<dbReference type="SMART" id="SM00487">
    <property type="entry name" value="DEXDc"/>
    <property type="match status" value="1"/>
</dbReference>
<dbReference type="PROSITE" id="PS51192">
    <property type="entry name" value="HELICASE_ATP_BIND_1"/>
    <property type="match status" value="1"/>
</dbReference>
<gene>
    <name evidence="4" type="ORF">GCM10009575_087740</name>
</gene>
<feature type="domain" description="Helicase ATP-binding" evidence="2">
    <location>
        <begin position="171"/>
        <end position="317"/>
    </location>
</feature>
<evidence type="ECO:0000259" key="2">
    <source>
        <dbReference type="PROSITE" id="PS51192"/>
    </source>
</evidence>
<evidence type="ECO:0000313" key="5">
    <source>
        <dbReference type="Proteomes" id="UP001500418"/>
    </source>
</evidence>